<feature type="transmembrane region" description="Helical" evidence="10">
    <location>
        <begin position="321"/>
        <end position="341"/>
    </location>
</feature>
<dbReference type="RefSeq" id="WP_343353329.1">
    <property type="nucleotide sequence ID" value="NZ_CP145316.1"/>
</dbReference>
<keyword evidence="7 10" id="KW-1133">Transmembrane helix</keyword>
<comment type="similarity">
    <text evidence="2">Belongs to the multi antimicrobial extrusion (MATE) (TC 2.A.66.1) family. MepA subfamily.</text>
</comment>
<feature type="transmembrane region" description="Helical" evidence="10">
    <location>
        <begin position="248"/>
        <end position="265"/>
    </location>
</feature>
<dbReference type="InterPro" id="IPR002528">
    <property type="entry name" value="MATE_fam"/>
</dbReference>
<evidence type="ECO:0000256" key="9">
    <source>
        <dbReference type="ARBA" id="ARBA00023251"/>
    </source>
</evidence>
<feature type="transmembrane region" description="Helical" evidence="10">
    <location>
        <begin position="169"/>
        <end position="189"/>
    </location>
</feature>
<evidence type="ECO:0000256" key="3">
    <source>
        <dbReference type="ARBA" id="ARBA00022106"/>
    </source>
</evidence>
<dbReference type="PANTHER" id="PTHR43823">
    <property type="entry name" value="SPORULATION PROTEIN YKVU"/>
    <property type="match status" value="1"/>
</dbReference>
<dbReference type="InterPro" id="IPR051327">
    <property type="entry name" value="MATE_MepA_subfamily"/>
</dbReference>
<comment type="subcellular location">
    <subcellularLocation>
        <location evidence="1">Cell membrane</location>
        <topology evidence="1">Multi-pass membrane protein</topology>
    </subcellularLocation>
</comment>
<evidence type="ECO:0000313" key="11">
    <source>
        <dbReference type="EMBL" id="XAM17732.1"/>
    </source>
</evidence>
<evidence type="ECO:0000256" key="10">
    <source>
        <dbReference type="SAM" id="Phobius"/>
    </source>
</evidence>
<keyword evidence="12" id="KW-1185">Reference proteome</keyword>
<keyword evidence="6 10" id="KW-0812">Transmembrane</keyword>
<feature type="transmembrane region" description="Helical" evidence="10">
    <location>
        <begin position="54"/>
        <end position="87"/>
    </location>
</feature>
<evidence type="ECO:0000256" key="1">
    <source>
        <dbReference type="ARBA" id="ARBA00004651"/>
    </source>
</evidence>
<reference evidence="11 12" key="1">
    <citation type="submission" date="2024-02" db="EMBL/GenBank/DDBJ databases">
        <title>Genome and pathogenicity analysis of Helicobacter mastomyrinus isolated from mice.</title>
        <authorList>
            <person name="Zhu L."/>
        </authorList>
    </citation>
    <scope>NUCLEOTIDE SEQUENCE [LARGE SCALE GENOMIC DNA]</scope>
    <source>
        <strain evidence="11 12">Hm-17</strain>
    </source>
</reference>
<feature type="transmembrane region" description="Helical" evidence="10">
    <location>
        <begin position="141"/>
        <end position="162"/>
    </location>
</feature>
<evidence type="ECO:0000256" key="2">
    <source>
        <dbReference type="ARBA" id="ARBA00008417"/>
    </source>
</evidence>
<dbReference type="InterPro" id="IPR045070">
    <property type="entry name" value="MATE_MepA-like"/>
</dbReference>
<dbReference type="Pfam" id="PF01554">
    <property type="entry name" value="MatE"/>
    <property type="match status" value="2"/>
</dbReference>
<keyword evidence="5" id="KW-1003">Cell membrane</keyword>
<protein>
    <recommendedName>
        <fullName evidence="3">Multidrug export protein MepA</fullName>
    </recommendedName>
</protein>
<keyword evidence="9" id="KW-0046">Antibiotic resistance</keyword>
<sequence length="459" mass="50881">MSVISVNEKINLSKDSIYRLFFYFFIPNLCAMLALSTYSTFDGIFVGKKLGEDALAAIGLCWPVFPVLIAFELLFSMGAASIAAYFLGKGQDHRARLMFSSVFYFAMSSSLIIGGILFIYVEQISIALGASERVLPYVVEYLQVIFLGSVIIVLHPLLDVFAINDKRPVLAMVAMIVGSVSNIVLNYIFLFVLEWGIFGSALATILGHSLGMLILLSHFVRKKGRIYLVKRFHINAVFASMKNGVPQSIAELSVAFVMVVFNHTLKALADTEDIRVSYLATYSIIMYVGVVCITILISCSQGIQPIASYNYGAGAMRRVKGIYAFGVIFATIMGVVVYGLFMSVDSHLVRLFLKEGQESILEPTLEAMQVYFIGYIFLGVNIVSAIFFQSIQRPKSSFIITISYNFVFVIIFLFVLSHYYGVFGVWLSYPLSLACSSIVVLGVVVYEMYRGALVLKRGS</sequence>
<dbReference type="PANTHER" id="PTHR43823:SF3">
    <property type="entry name" value="MULTIDRUG EXPORT PROTEIN MEPA"/>
    <property type="match status" value="1"/>
</dbReference>
<evidence type="ECO:0000256" key="8">
    <source>
        <dbReference type="ARBA" id="ARBA00023136"/>
    </source>
</evidence>
<name>A0ABZ3F6H4_9HELI</name>
<organism evidence="11 12">
    <name type="scientific">Helicobacter mastomyrinus</name>
    <dbReference type="NCBI Taxonomy" id="287948"/>
    <lineage>
        <taxon>Bacteria</taxon>
        <taxon>Pseudomonadati</taxon>
        <taxon>Campylobacterota</taxon>
        <taxon>Epsilonproteobacteria</taxon>
        <taxon>Campylobacterales</taxon>
        <taxon>Helicobacteraceae</taxon>
        <taxon>Helicobacter</taxon>
    </lineage>
</organism>
<gene>
    <name evidence="11" type="ORF">V3I05_08575</name>
</gene>
<feature type="transmembrane region" description="Helical" evidence="10">
    <location>
        <begin position="370"/>
        <end position="391"/>
    </location>
</feature>
<proteinExistence type="inferred from homology"/>
<feature type="transmembrane region" description="Helical" evidence="10">
    <location>
        <begin position="195"/>
        <end position="216"/>
    </location>
</feature>
<evidence type="ECO:0000256" key="4">
    <source>
        <dbReference type="ARBA" id="ARBA00022448"/>
    </source>
</evidence>
<feature type="transmembrane region" description="Helical" evidence="10">
    <location>
        <begin position="99"/>
        <end position="121"/>
    </location>
</feature>
<evidence type="ECO:0000256" key="6">
    <source>
        <dbReference type="ARBA" id="ARBA00022692"/>
    </source>
</evidence>
<feature type="transmembrane region" description="Helical" evidence="10">
    <location>
        <begin position="426"/>
        <end position="449"/>
    </location>
</feature>
<evidence type="ECO:0000313" key="12">
    <source>
        <dbReference type="Proteomes" id="UP001434737"/>
    </source>
</evidence>
<evidence type="ECO:0000256" key="7">
    <source>
        <dbReference type="ARBA" id="ARBA00022989"/>
    </source>
</evidence>
<accession>A0ABZ3F6H4</accession>
<dbReference type="InterPro" id="IPR048279">
    <property type="entry name" value="MdtK-like"/>
</dbReference>
<keyword evidence="4" id="KW-0813">Transport</keyword>
<dbReference type="Proteomes" id="UP001434737">
    <property type="component" value="Chromosome"/>
</dbReference>
<dbReference type="CDD" id="cd13143">
    <property type="entry name" value="MATE_MepA_like"/>
    <property type="match status" value="1"/>
</dbReference>
<dbReference type="PIRSF" id="PIRSF006603">
    <property type="entry name" value="DinF"/>
    <property type="match status" value="1"/>
</dbReference>
<dbReference type="EMBL" id="CP145316">
    <property type="protein sequence ID" value="XAM17732.1"/>
    <property type="molecule type" value="Genomic_DNA"/>
</dbReference>
<feature type="transmembrane region" description="Helical" evidence="10">
    <location>
        <begin position="20"/>
        <end position="39"/>
    </location>
</feature>
<evidence type="ECO:0000256" key="5">
    <source>
        <dbReference type="ARBA" id="ARBA00022475"/>
    </source>
</evidence>
<feature type="transmembrane region" description="Helical" evidence="10">
    <location>
        <begin position="277"/>
        <end position="300"/>
    </location>
</feature>
<keyword evidence="8 10" id="KW-0472">Membrane</keyword>
<feature type="transmembrane region" description="Helical" evidence="10">
    <location>
        <begin position="398"/>
        <end position="420"/>
    </location>
</feature>